<comment type="caution">
    <text evidence="1">The sequence shown here is derived from an EMBL/GenBank/DDBJ whole genome shotgun (WGS) entry which is preliminary data.</text>
</comment>
<gene>
    <name evidence="1" type="ORF">HNQ60_002830</name>
</gene>
<dbReference type="Proteomes" id="UP000588068">
    <property type="component" value="Unassembled WGS sequence"/>
</dbReference>
<evidence type="ECO:0000313" key="1">
    <source>
        <dbReference type="EMBL" id="MBB6093949.1"/>
    </source>
</evidence>
<dbReference type="EMBL" id="JACHHZ010000003">
    <property type="protein sequence ID" value="MBB6093949.1"/>
    <property type="molecule type" value="Genomic_DNA"/>
</dbReference>
<evidence type="ECO:0000313" key="2">
    <source>
        <dbReference type="Proteomes" id="UP000588068"/>
    </source>
</evidence>
<sequence length="87" mass="8832">MAVGGDVIIDGGQEQHCAGHDAPQKDCPCCPEGSAAGMSCTVQCSVSQAPMIVPMPVRVASYSTDTAFSQRVSAGPSYVPLVPPPIA</sequence>
<organism evidence="1 2">
    <name type="scientific">Povalibacter uvarum</name>
    <dbReference type="NCBI Taxonomy" id="732238"/>
    <lineage>
        <taxon>Bacteria</taxon>
        <taxon>Pseudomonadati</taxon>
        <taxon>Pseudomonadota</taxon>
        <taxon>Gammaproteobacteria</taxon>
        <taxon>Steroidobacterales</taxon>
        <taxon>Steroidobacteraceae</taxon>
        <taxon>Povalibacter</taxon>
    </lineage>
</organism>
<reference evidence="1 2" key="1">
    <citation type="submission" date="2020-08" db="EMBL/GenBank/DDBJ databases">
        <title>Genomic Encyclopedia of Type Strains, Phase IV (KMG-IV): sequencing the most valuable type-strain genomes for metagenomic binning, comparative biology and taxonomic classification.</title>
        <authorList>
            <person name="Goeker M."/>
        </authorList>
    </citation>
    <scope>NUCLEOTIDE SEQUENCE [LARGE SCALE GENOMIC DNA]</scope>
    <source>
        <strain evidence="1 2">DSM 26723</strain>
    </source>
</reference>
<name>A0A841HNN2_9GAMM</name>
<dbReference type="AlphaFoldDB" id="A0A841HNN2"/>
<protein>
    <submittedName>
        <fullName evidence="1">Uncharacterized protein</fullName>
    </submittedName>
</protein>
<accession>A0A841HNN2</accession>
<proteinExistence type="predicted"/>
<keyword evidence="2" id="KW-1185">Reference proteome</keyword>